<dbReference type="GO" id="GO:0005886">
    <property type="term" value="C:plasma membrane"/>
    <property type="evidence" value="ECO:0007669"/>
    <property type="project" value="UniProtKB-SubCell"/>
</dbReference>
<feature type="transmembrane region" description="Helical" evidence="4">
    <location>
        <begin position="107"/>
        <end position="130"/>
    </location>
</feature>
<feature type="transmembrane region" description="Helical" evidence="4">
    <location>
        <begin position="53"/>
        <end position="71"/>
    </location>
</feature>
<dbReference type="InterPro" id="IPR020846">
    <property type="entry name" value="MFS_dom"/>
</dbReference>
<proteinExistence type="predicted"/>
<keyword evidence="4" id="KW-0472">Membrane</keyword>
<dbReference type="CDD" id="cd17324">
    <property type="entry name" value="MFS_NepI_like"/>
    <property type="match status" value="1"/>
</dbReference>
<dbReference type="InterPro" id="IPR036259">
    <property type="entry name" value="MFS_trans_sf"/>
</dbReference>
<feature type="transmembrane region" description="Helical" evidence="4">
    <location>
        <begin position="83"/>
        <end position="101"/>
    </location>
</feature>
<organism evidence="6 7">
    <name type="scientific">Methanobacterium bryantii</name>
    <dbReference type="NCBI Taxonomy" id="2161"/>
    <lineage>
        <taxon>Archaea</taxon>
        <taxon>Methanobacteriati</taxon>
        <taxon>Methanobacteriota</taxon>
        <taxon>Methanomada group</taxon>
        <taxon>Methanobacteria</taxon>
        <taxon>Methanobacteriales</taxon>
        <taxon>Methanobacteriaceae</taxon>
        <taxon>Methanobacterium</taxon>
    </lineage>
</organism>
<dbReference type="PANTHER" id="PTHR43271">
    <property type="entry name" value="BLL2771 PROTEIN"/>
    <property type="match status" value="1"/>
</dbReference>
<feature type="transmembrane region" description="Helical" evidence="4">
    <location>
        <begin position="282"/>
        <end position="300"/>
    </location>
</feature>
<feature type="transmembrane region" description="Helical" evidence="4">
    <location>
        <begin position="372"/>
        <end position="391"/>
    </location>
</feature>
<dbReference type="GO" id="GO:0022857">
    <property type="term" value="F:transmembrane transporter activity"/>
    <property type="evidence" value="ECO:0007669"/>
    <property type="project" value="InterPro"/>
</dbReference>
<dbReference type="Gene3D" id="1.20.1250.20">
    <property type="entry name" value="MFS general substrate transporter like domains"/>
    <property type="match status" value="1"/>
</dbReference>
<dbReference type="Proteomes" id="UP000217784">
    <property type="component" value="Unassembled WGS sequence"/>
</dbReference>
<evidence type="ECO:0000256" key="3">
    <source>
        <dbReference type="ARBA" id="ARBA00022475"/>
    </source>
</evidence>
<comment type="caution">
    <text evidence="6">The sequence shown here is derived from an EMBL/GenBank/DDBJ whole genome shotgun (WGS) entry which is preliminary data.</text>
</comment>
<dbReference type="EMBL" id="LMVM01000012">
    <property type="protein sequence ID" value="PAV05234.1"/>
    <property type="molecule type" value="Genomic_DNA"/>
</dbReference>
<dbReference type="SUPFAM" id="SSF103473">
    <property type="entry name" value="MFS general substrate transporter"/>
    <property type="match status" value="1"/>
</dbReference>
<evidence type="ECO:0000313" key="6">
    <source>
        <dbReference type="EMBL" id="PAV05234.1"/>
    </source>
</evidence>
<feature type="transmembrane region" description="Helical" evidence="4">
    <location>
        <begin position="256"/>
        <end position="277"/>
    </location>
</feature>
<sequence>MKKDLNYQLSGLNYRLMTAVLFWCGLIVMSGMYLTIPLISVFSTSFNISPNDAAWTSTIFCIFFAAGCLVYGPLSDRYGRKKIILIGMVLLTIVSPLVGLFDNIYWIIALRAVQGLVAATFSPVALAYIVEMFPDTKKLTATGFLVTGFLMAGITGQVISGFINQYLSWNYVFSIMGLFYLITIFIVMAFLPYDDIQRPKSSVIRAIVQMGSLFKIKTLVLTYAVDIMLLMSMMCMYTALEYYLSGPQFGLNSQEILYIRAVGIIGILFASTSGLLAKKFHFFNVLIAGLLIAAVSLILLGMVSNVILLTVLSVVFVAGMAVATPNVIELIGQLGGKARGSALSIHTVVLFIGAGIGPILATNLLTTGISSLPYLVMGIMLIIGVGLSFLIKRSFNNEPVGN</sequence>
<keyword evidence="7" id="KW-1185">Reference proteome</keyword>
<evidence type="ECO:0000256" key="2">
    <source>
        <dbReference type="ARBA" id="ARBA00022448"/>
    </source>
</evidence>
<keyword evidence="2" id="KW-0813">Transport</keyword>
<keyword evidence="4" id="KW-1133">Transmembrane helix</keyword>
<feature type="transmembrane region" description="Helical" evidence="4">
    <location>
        <begin position="340"/>
        <end position="360"/>
    </location>
</feature>
<evidence type="ECO:0000259" key="5">
    <source>
        <dbReference type="PROSITE" id="PS50850"/>
    </source>
</evidence>
<evidence type="ECO:0000256" key="4">
    <source>
        <dbReference type="SAM" id="Phobius"/>
    </source>
</evidence>
<reference evidence="6 7" key="1">
    <citation type="journal article" date="2017" name="BMC Genomics">
        <title>Genomic analysis of methanogenic archaea reveals a shift towards energy conservation.</title>
        <authorList>
            <person name="Gilmore S.P."/>
            <person name="Henske J.K."/>
            <person name="Sexton J.A."/>
            <person name="Solomon K.V."/>
            <person name="Seppala S."/>
            <person name="Yoo J.I."/>
            <person name="Huyett L.M."/>
            <person name="Pressman A."/>
            <person name="Cogan J.Z."/>
            <person name="Kivenson V."/>
            <person name="Peng X."/>
            <person name="Tan Y."/>
            <person name="Valentine D.L."/>
            <person name="O'Malley M.A."/>
        </authorList>
    </citation>
    <scope>NUCLEOTIDE SEQUENCE [LARGE SCALE GENOMIC DNA]</scope>
    <source>
        <strain evidence="6 7">M.o.H.</strain>
    </source>
</reference>
<dbReference type="Pfam" id="PF07690">
    <property type="entry name" value="MFS_1"/>
    <property type="match status" value="1"/>
</dbReference>
<feature type="transmembrane region" description="Helical" evidence="4">
    <location>
        <begin position="12"/>
        <end position="33"/>
    </location>
</feature>
<feature type="transmembrane region" description="Helical" evidence="4">
    <location>
        <begin position="220"/>
        <end position="244"/>
    </location>
</feature>
<keyword evidence="3" id="KW-1003">Cell membrane</keyword>
<dbReference type="AlphaFoldDB" id="A0A2A2H7G5"/>
<feature type="transmembrane region" description="Helical" evidence="4">
    <location>
        <begin position="306"/>
        <end position="328"/>
    </location>
</feature>
<feature type="transmembrane region" description="Helical" evidence="4">
    <location>
        <begin position="169"/>
        <end position="191"/>
    </location>
</feature>
<dbReference type="OrthoDB" id="117970at2157"/>
<keyword evidence="4" id="KW-0812">Transmembrane</keyword>
<dbReference type="PANTHER" id="PTHR43271:SF2">
    <property type="entry name" value="BLL2771 PROTEIN"/>
    <property type="match status" value="1"/>
</dbReference>
<feature type="domain" description="Major facilitator superfamily (MFS) profile" evidence="5">
    <location>
        <begin position="17"/>
        <end position="396"/>
    </location>
</feature>
<dbReference type="InterPro" id="IPR011701">
    <property type="entry name" value="MFS"/>
</dbReference>
<evidence type="ECO:0000313" key="7">
    <source>
        <dbReference type="Proteomes" id="UP000217784"/>
    </source>
</evidence>
<gene>
    <name evidence="6" type="ORF">ASJ80_12045</name>
</gene>
<evidence type="ECO:0000256" key="1">
    <source>
        <dbReference type="ARBA" id="ARBA00004651"/>
    </source>
</evidence>
<dbReference type="PROSITE" id="PS50850">
    <property type="entry name" value="MFS"/>
    <property type="match status" value="1"/>
</dbReference>
<name>A0A2A2H7G5_METBR</name>
<comment type="subcellular location">
    <subcellularLocation>
        <location evidence="1">Cell membrane</location>
        <topology evidence="1">Multi-pass membrane protein</topology>
    </subcellularLocation>
</comment>
<feature type="transmembrane region" description="Helical" evidence="4">
    <location>
        <begin position="142"/>
        <end position="163"/>
    </location>
</feature>
<protein>
    <submittedName>
        <fullName evidence="6">MFS transporter</fullName>
    </submittedName>
</protein>
<accession>A0A2A2H7G5</accession>